<dbReference type="InterPro" id="IPR002126">
    <property type="entry name" value="Cadherin-like_dom"/>
</dbReference>
<dbReference type="InterPro" id="IPR013783">
    <property type="entry name" value="Ig-like_fold"/>
</dbReference>
<feature type="chain" id="PRO_5041721871" evidence="5">
    <location>
        <begin position="32"/>
        <end position="5254"/>
    </location>
</feature>
<dbReference type="Gene3D" id="2.60.40.60">
    <property type="entry name" value="Cadherins"/>
    <property type="match status" value="1"/>
</dbReference>
<dbReference type="Pfam" id="PF18483">
    <property type="entry name" value="Lectin_L-type_dom"/>
    <property type="match status" value="2"/>
</dbReference>
<keyword evidence="2" id="KW-0964">Secreted</keyword>
<dbReference type="SMART" id="SM00710">
    <property type="entry name" value="PbH1"/>
    <property type="match status" value="25"/>
</dbReference>
<sequence length="5254" mass="549194">MRSKLRLICLSPQFLIFSLWTFLLFSFQVHADDSSKYMQAGYDYGDAPASYASKPKHQVLAFKHTNGTTALDHYTTTNGSQTDQGAYTMHQTDSGSIFIGGRFSKFNGTAVNSPKLAKLNSSTFQEQGTFLTSAPNNDVTALASYRLPNSTTEYLIVGGRFTNIGGQARNRLAIINLATNQVLAWDANLASTVHSIAVDKERAILHVGGDFGYYQYSLANLASNPSTITPSQSHTTGRVFSIYLDRNSQQVFIGGTFSNFLNSGKQYFAVLDANTQSVLPNAPSANGVVYSISSRLGNRAYLIGDFTTLGNYNRAGLAAIDLPSLTVNDVWNPGHTWSNKSSDPGQSTADGDGDGLGGTRYGLVAAHILYADNFDVIVARSGMQSYAGSTISMVAQHMELGSIDPETGEYGGWLPHIPTNYTPTITAYHHLLSANGYLYVSASNDLLVRYVMTDPAPKVYLGDSIDMEATHTTSTDASGDASDDDGIIGSIPNLKIGDTSYSVVVKVTNNQNKTAYIRGWVDLNKNSVFDSTEANNANLTIPANTTALFTLTWNSASFFPIATGKEGQTFLRLRVSSVDPTVNEESTNNLIDGEVEDYPVSITPIISPIIYTPPTSAGKCQAKSVEQLDKFQYATATGSGASGMANLTYTPPDGTSRMMMVFISVERDHSPFNVRGDNFEINIPSSQTITNADIPTVTVNGQSMNKMSFAVEMYGTGNNYADAEISRSYYFYTLFDPAIPKTATPITITGLNLPKSAGDEMMVGAVTFGNVLAAQPIDSQIDRTNPFQIDLNVSPVIANLADQAFGTTTADNAVIAFGNGSKTENLTIGTGWTKLAEIPIANNAGGYKNDTNRSYSVNTEDDGHTFYLQAIKNVTTPQTASISSTSNLSGLGLQAFRLVPILCEHGDAPESYGNAYHGASGIRYLGSIKGDQEPSNAQNVDANGDDTSNSADEDGVTIPTLIPNQANNFTVKVNGTNLATPAGKAYLNAWIDLDGNGKFESTEQIAKDVQDTDGDGQTIVPVTATDSTPARTYARFRISASPGALSTGYADYGEVEDYVVNVAKTEIKGRAWHDKNGNGLQDDGNMAYIAGAKVELFDPAINDLIAITTTDAQGNYSFIEQNYSKPVSLPVQNVTKATPIAASKAYQIRITKMWGIEPFSDWQLTDANKGTDDTLDSDALSASNYWVINVTSPLAGQISNHNDFGFKNTIIEGCLDIGSTGISDDTLVNAHSNSYDFNFSGKQLTGFCLERNDASPQLNDSYEINATDRQGLSTASRAKLARLFNALTDPEISFSIASVSNGGREQLRLDDLLGAMVWYYTFYYENISNIDSLLDNNTNLTTDERKVLKNLARKIANRVDGSNGEYQYTEQAVYWLWNKTTTDRQDIIVPAIYAKGASCSGARTLSGTVFEDVNYAGGAGRSATTAGAKGVTGAKVELYNATGAYVSNTTTASDGTYSFSGLSAANYYVRVVNDTIKSTRTGGNGTERGVQTYRSAGTTEVTNQVGGENPSVVDAAANTSNLALNTTSFTFPSGTQAQSVQFVALNSNINNVNFGFNFDTIVNTNDAGQGSLRQFLLNSNLLKNNEIAQNGLSTGVETSIFMIPGTGPFSIKPSSALPTISDSNTAVDGATQPNASCADANRALMIMLDGTNAGNSIAGLKVDVARTSIRGLAIGNFTDAGLSATANANNLVVTCNNLGLAADGSTAAKNGTNGLTVVGAQDLTVGGTDTDTRNVISNNHQNGIYLEKVTRATISNNRIGTSADGLSARSNNQVGAEYAGIRVKGTSNTVRASDITIHSNQLAGNNKTLSTTSTTGGSHAIYVDTTNTLTVTGNLIGLTPDGLGALNNIGNGVYTSNTTTVTIGGITADKRNIIAGNADAIKTGFGTQNLTILGNYIGTDITGLKAIANESNGIFLSDTANAKIGDGTAAGRNIIANNKLNGIRNSKTPNTEIKGNYIGTDKNGASAFGNSEHGIYVQNSAGVVIGGSNSADGNVIANGKRIGILAVDAASNVLIENNIIGLAADGTTIAANTQSGIETKDTNGITIRNNTLSGNGASGIHLVSSPSSSIINNRIGTDTSGNLDKGNKGTGIDVQTASTNLTINGNVISGNDSHGIQFTDGDASGTLVYDNRIGTTQNGSTALANNGAGILVNKTPNLTIGSTSSAGNTISGNGQSGINLFNDQTNLLSKNITIVGNNIGISKDATTAIANTAHGVLIQHVSDVKIGDGTVSGSNRIAYNNQAGLQITGTTNNVTVNRNAIYANNQLGIDLNMDVISLNDANDVDTGPNAILNAPIISSMILNGANMTLTGCAPAGSVVEVYEADVSTGGAATAGANRFSKSKDYGEGQSFLTSFTEGSSADTDSGNCALPVDADGNNQTGMQAFTITTTKPATIADKDLITATATVTNVGTSEFGTVTSVGPITCSLVVKTTSDIDSTANNAGSLRDAIECANAQTGADTITFNMPTTEPGYDATKGIWKLQLSSALPAITDSKTTIDASTQTGAACGNLLAASHGRSLKVQLDGTGLSSTKAGLTIQASDFTLKGLSITNFANNAVDTTSTANNAKFLCNHIGVAPDGLTAGNNGIGLNLFGNNSLVGGVNDGDSNIIAGNTSNAGIVFNGIATKAGLVQGNYIGIGLDGSTAVGNGIGIANLESSELTIGGATAATRNIISGNTSGISITGPKLDSNVIKGNYIGTDKTGLVAVGNAVGITLDAYATDVSIGSTAIGEGNVISGNSIAGISTGADHTLSSSFNTITGNIIGLGADKTTAVPNADGIILYKSDSISITKNTIARNSKNGIHLAEKVGNSTISQNSIYANAELGIDLRNSDGTNVTQAGITLNDANDADTGANQLLNFPVISGLTYSGSNITVTGCAPAGATVELFEADVSPGGTASAGSNRFGKVADYGEGQTYLTSFNEGSAADTSTASCSYVDIDTNSPTGMQAFSITLAKPASLNAGDAITATATLANKGTSEFSPAFGMQTFDSCDATLNSHFVLSGKMVPDPNKLSQKVDYPAKFDATTSELILTPDQFFISGAAWSDAQISLLNPFSLRFRVWLGSNNTVGPVTFHDLVTGLWNIPGTGDTGADGIAFAFHNDPRGANVSGINGAALGVGGISPAIGIEFDTFENNYGNFNDIPEDHTVIYDPTSYNDVSGGGAASLISPVINLGELEDSKWHNVELNWNPSTKQLTYIVDSTVLSSITRDLINTDFKGNPYVYYGFAGGTGASKNLQKVCITNSPPFVSLKAIRGKVFEDINYGGGAGRALTGNNSAKGLKDARVELYNASGALVANTLTTADGSYSFNPTSNGDYYVRIVNDTLKSTRTGSNGTERAVQTYRTDGTTAVTNEVGGRKPSATDAGANSSNLTLNTTNFTFSNNSQVQSVQLVKYNNADINGVDFGFNFDTIVNTNDSGQGSLRQFIINSNLLKDNASLAQVGLRAGQENSILMLPTTDPNYNATGNYWSIKPSSILPKITDTLVLDARTQPGYSSKPIVELNGTNAGKDNAGLILSAGSNGSIIQGLIINNFNFSGIYVENINGLTVLSNYIGTTPDGTTAASNHFHGIHIDGASNVKVGDASIAGRNVISGNIDHGISTANNASNITILGNYIGINAAGTDKLPNWGSGVNIDAASNIQIGDGTANGRNVIAGNLRSAIFAEPITGAIDTLKIDMNYLGTNAAGTAALGNGGTLSGVTTISRTGDGVSISGLVKNIEIRHNLLSGNTEGESPNGIEFWNATVNAPVIADNIFGLNAAGMAALPNAWHGLSFKSNNATASVTNAQISNNLFAGNSRHGMYANELLKSATLTNNRFGLSASGLDAIPNGEYGILLEGASNVKIGNGTSAGANTIANNAKHGLAISSGINNTINQNSFYSNGRLGIDLGNDTVSLNDANDADTGANQLLNFPIISKSTISGSNVTLEGCAPANATVEVYLSDTTKGGVATVGANRMGKLRDYGEGHIFLTSFVEGSASDSKAGTCTLSKDGDGNDFTGLNAFSVTLSKPSSLMTDSTLTATATLTNVGTSEFSPTYTMQVFEACDTSMSNHFVLSGRTMDTTQPTWVEVNTPAKFNANNEIELTQAIEYSNGSAWSNKPIDLKKPFSLRYRVYLGDRTGTWPWGSDNGADGIAFAFHNDPRGPYVSGMFGGALGVGGITPAIAAEFDTFDNVANNEPDFNDIPNDHTMIYNPSNYQLQKGGGASSMYSSVIDLGNIEDAQWHNVEFVWNPTDQTFTYLFDGVTHMSLKQDIINTIFSGNSYVYYGFSAGTGMSFNLQKVCITHSPPFVANSSVTGTIFEDTNYGGGDGRAFGTAGTVGVNNATIELYDKDGKLVAISQSYKDGTKDGTYKLPPIPAGDYYVRVVSSSVKSTRAGATTDLVPVLTYRTDGITAVTNQVGGNKPHLIDALANTSGEILNPTTFLFNTGSLNGKPAQVLQPIKIAENQTLNNVSFGFNFNTVVNTNDKDAGSLRQVLINTQTLGGEASLAQASAADGTARPAGKDNIVFMLPTTDPNYKATDKYWQIVLNTSLPKLSDNIVLDASLQTGYSTNTRPVVELNGSGIVGVQANGLTLEGKTTGSVIKGLAINSFTGNGILINQSQNNIVQKNIIGSDPTNTKTSVGNGGSGISVTDQIGTNLVGGSNTNEGNTIVNNAGDGVTVTGSGGTNRVSILGNNIANNTGLGIDLGNEIANGGVTANDLNDSDTGANDLLNYPVSTEKAFATNGTRIVAYNVDIDVPAGDYRMEVFSSTSKDASGYGEGQTYVGYKNISHTGAGKVRFQGTINANQTVASNAIITATLTQIVGTGFGATSEFSGNNSSISAQVCEEVVADLNQAITNYTIDESFVPVVVMLGTNPTTKKPMMYIINRLPQGRPFVVYASPDTATLSCTDIVFQGEVVTKALALDGYTSFIENSTKPVIVLRNSDDNIELTFSIAGGTDAAAFSVDAATGSLQFKQAPDFEAPHDSNKDNVYAVEVEAKQGTEVIRSHKLNISISDSPDDNSISLSSKAFLQGAYDSRLGLMNNALLMANLLPDTQPYAAAPFHYAGKESLSANVKTLTGGDALVDWVLLELRSANDSSKVLASKAVILQRDGDMIDANTGATQLAFKGIGSGDYYISLRHRNHLGIMTAKPISLNASNKLVDFSLMPTTVKGEHTRYVYNNVAMLWAGDINGSNTIESSGADNDVNYILASILTDPANADASSNYILRGYQATDLNLDGITLFTGPNNDLNLLSGNIMMHPANSEFAANYIIRGSLP</sequence>
<dbReference type="InterPro" id="IPR022441">
    <property type="entry name" value="Para_beta_helix_rpt-2"/>
</dbReference>
<dbReference type="SUPFAM" id="SSF117074">
    <property type="entry name" value="Hypothetical protein PA1324"/>
    <property type="match status" value="2"/>
</dbReference>
<dbReference type="Proteomes" id="UP001300672">
    <property type="component" value="Chromosome"/>
</dbReference>
<keyword evidence="3 5" id="KW-0732">Signal</keyword>
<dbReference type="InterPro" id="IPR013320">
    <property type="entry name" value="ConA-like_dom_sf"/>
</dbReference>
<evidence type="ECO:0000259" key="6">
    <source>
        <dbReference type="PROSITE" id="PS50268"/>
    </source>
</evidence>
<name>A0AA95KL97_9GAMM</name>
<feature type="signal peptide" evidence="5">
    <location>
        <begin position="1"/>
        <end position="31"/>
    </location>
</feature>
<dbReference type="InterPro" id="IPR011050">
    <property type="entry name" value="Pectin_lyase_fold/virulence"/>
</dbReference>
<dbReference type="Gene3D" id="2.60.40.10">
    <property type="entry name" value="Immunoglobulins"/>
    <property type="match status" value="4"/>
</dbReference>
<dbReference type="KEGG" id="tdu:QJT80_04295"/>
<dbReference type="SUPFAM" id="SSF51126">
    <property type="entry name" value="Pectin lyase-like"/>
    <property type="match status" value="4"/>
</dbReference>
<evidence type="ECO:0000313" key="7">
    <source>
        <dbReference type="EMBL" id="WGZ91698.1"/>
    </source>
</evidence>
<protein>
    <submittedName>
        <fullName evidence="7">SdrD B-like domain-containing protein</fullName>
    </submittedName>
</protein>
<dbReference type="EMBL" id="CP124755">
    <property type="protein sequence ID" value="WGZ91698.1"/>
    <property type="molecule type" value="Genomic_DNA"/>
</dbReference>
<dbReference type="InterPro" id="IPR033764">
    <property type="entry name" value="Sdr_B"/>
</dbReference>
<dbReference type="Gene3D" id="2.60.120.200">
    <property type="match status" value="2"/>
</dbReference>
<dbReference type="PROSITE" id="PS50268">
    <property type="entry name" value="CADHERIN_2"/>
    <property type="match status" value="1"/>
</dbReference>
<proteinExistence type="predicted"/>
<dbReference type="CDD" id="cd11304">
    <property type="entry name" value="Cadherin_repeat"/>
    <property type="match status" value="1"/>
</dbReference>
<dbReference type="InterPro" id="IPR045474">
    <property type="entry name" value="GEVED"/>
</dbReference>
<evidence type="ECO:0000256" key="5">
    <source>
        <dbReference type="SAM" id="SignalP"/>
    </source>
</evidence>
<accession>A0AA95KL97</accession>
<dbReference type="GO" id="GO:0005576">
    <property type="term" value="C:extracellular region"/>
    <property type="evidence" value="ECO:0007669"/>
    <property type="project" value="UniProtKB-SubCell"/>
</dbReference>
<dbReference type="InterPro" id="IPR006626">
    <property type="entry name" value="PbH1"/>
</dbReference>
<evidence type="ECO:0000256" key="3">
    <source>
        <dbReference type="ARBA" id="ARBA00022729"/>
    </source>
</evidence>
<reference evidence="7" key="1">
    <citation type="journal article" date="2023" name="Int. J. Mol. Sci.">
        <title>Metagenomics Revealed a New Genus 'Candidatus Thiocaldithrix dubininis' gen. nov., sp. nov. and a New Species 'Candidatus Thiothrix putei' sp. nov. in the Family Thiotrichaceae, Some Members of Which Have Traits of Both Na+- and H+-Motive Energetics.</title>
        <authorList>
            <person name="Ravin N.V."/>
            <person name="Muntyan M.S."/>
            <person name="Smolyakov D.D."/>
            <person name="Rudenko T.S."/>
            <person name="Beletsky A.V."/>
            <person name="Mardanov A.V."/>
            <person name="Grabovich M.Y."/>
        </authorList>
    </citation>
    <scope>NUCLEOTIDE SEQUENCE</scope>
    <source>
        <strain evidence="7">GKL-01</strain>
    </source>
</reference>
<feature type="compositionally biased region" description="Polar residues" evidence="4">
    <location>
        <begin position="933"/>
        <end position="950"/>
    </location>
</feature>
<dbReference type="NCBIfam" id="TIGR03804">
    <property type="entry name" value="para_beta_helix"/>
    <property type="match status" value="1"/>
</dbReference>
<dbReference type="InterPro" id="IPR056573">
    <property type="entry name" value="Lectin_L-type_dom"/>
</dbReference>
<dbReference type="SUPFAM" id="SSF49899">
    <property type="entry name" value="Concanavalin A-like lectins/glucanases"/>
    <property type="match status" value="2"/>
</dbReference>
<feature type="domain" description="Cadherin" evidence="6">
    <location>
        <begin position="4915"/>
        <end position="5006"/>
    </location>
</feature>
<evidence type="ECO:0000256" key="2">
    <source>
        <dbReference type="ARBA" id="ARBA00022525"/>
    </source>
</evidence>
<dbReference type="Pfam" id="PF05048">
    <property type="entry name" value="NosD"/>
    <property type="match status" value="1"/>
</dbReference>
<evidence type="ECO:0000256" key="1">
    <source>
        <dbReference type="ARBA" id="ARBA00004613"/>
    </source>
</evidence>
<dbReference type="Gene3D" id="2.160.20.10">
    <property type="entry name" value="Single-stranded right-handed beta-helix, Pectin lyase-like"/>
    <property type="match status" value="5"/>
</dbReference>
<feature type="region of interest" description="Disordered" evidence="4">
    <location>
        <begin position="927"/>
        <end position="952"/>
    </location>
</feature>
<dbReference type="InterPro" id="IPR039448">
    <property type="entry name" value="Beta_helix"/>
</dbReference>
<dbReference type="GO" id="GO:0016020">
    <property type="term" value="C:membrane"/>
    <property type="evidence" value="ECO:0007669"/>
    <property type="project" value="InterPro"/>
</dbReference>
<organism evidence="7">
    <name type="scientific">Candidatus Thiocaldithrix dubininis</name>
    <dbReference type="NCBI Taxonomy" id="3080823"/>
    <lineage>
        <taxon>Bacteria</taxon>
        <taxon>Pseudomonadati</taxon>
        <taxon>Pseudomonadota</taxon>
        <taxon>Gammaproteobacteria</taxon>
        <taxon>Thiotrichales</taxon>
        <taxon>Thiotrichaceae</taxon>
        <taxon>Candidatus Thiocaldithrix</taxon>
    </lineage>
</organism>
<reference evidence="7" key="2">
    <citation type="submission" date="2023-04" db="EMBL/GenBank/DDBJ databases">
        <authorList>
            <person name="Beletskiy A.V."/>
            <person name="Mardanov A.V."/>
            <person name="Ravin N.V."/>
        </authorList>
    </citation>
    <scope>NUCLEOTIDE SEQUENCE</scope>
    <source>
        <strain evidence="7">GKL-01</strain>
    </source>
</reference>
<dbReference type="GO" id="GO:0007156">
    <property type="term" value="P:homophilic cell adhesion via plasma membrane adhesion molecules"/>
    <property type="evidence" value="ECO:0007669"/>
    <property type="project" value="InterPro"/>
</dbReference>
<dbReference type="Pfam" id="PF20009">
    <property type="entry name" value="GEVED"/>
    <property type="match status" value="2"/>
</dbReference>
<dbReference type="Pfam" id="PF13229">
    <property type="entry name" value="Beta_helix"/>
    <property type="match status" value="2"/>
</dbReference>
<dbReference type="InterPro" id="IPR007742">
    <property type="entry name" value="NosD_dom"/>
</dbReference>
<dbReference type="InterPro" id="IPR012334">
    <property type="entry name" value="Pectin_lyas_fold"/>
</dbReference>
<dbReference type="Pfam" id="PF17210">
    <property type="entry name" value="SdrD_B"/>
    <property type="match status" value="3"/>
</dbReference>
<comment type="subcellular location">
    <subcellularLocation>
        <location evidence="1">Secreted</location>
    </subcellularLocation>
</comment>
<gene>
    <name evidence="7" type="ORF">QJT80_04295</name>
</gene>
<dbReference type="SUPFAM" id="SSF49478">
    <property type="entry name" value="Cna protein B-type domain"/>
    <property type="match status" value="1"/>
</dbReference>
<dbReference type="CDD" id="cd01951">
    <property type="entry name" value="lectin_L-type"/>
    <property type="match status" value="2"/>
</dbReference>
<dbReference type="GO" id="GO:0005509">
    <property type="term" value="F:calcium ion binding"/>
    <property type="evidence" value="ECO:0007669"/>
    <property type="project" value="InterPro"/>
</dbReference>
<evidence type="ECO:0000256" key="4">
    <source>
        <dbReference type="SAM" id="MobiDB-lite"/>
    </source>
</evidence>